<proteinExistence type="predicted"/>
<sequence length="1057" mass="116379">MKSRAYFLRRIGATTRFDPRDAYRTVNVPGVTPVYRINSEPGVENNEDTYKRWCEQAEFHRSNITNRDMNITDESVIKRLIEEATSREGTETAGALTKAEIAQRHLLQAASILRASEGVANPQAIDAATYAATYAAALGIPAEVISEELNGADEEVLKLRTDLIDTFRPALSKILQEMLESNDFAPFLPIEKQSPDPTKTRLCAGLRSDNRTYMFTVQTPKNFKSADIQKDFSKYFNMRNKFIGNQEEVIMRTENRATDVFAAIIGDDDVSRKIEVPSEYDANLGLLNLFYLRMPEIILRVDSQQYWTNINANTAVFIPTMSGAFLQLCTGVLEANATGEDLDTVLIPRYLRWSEITECYKDAYDRCANACTKYFKHHFSENSENLSLLDIFANTDKDQQSYLFEAIVHRGVSEMVDYYNVYYHRDTAENSPVMSRFFESNQPTLRAKWIDHFMHIAIPNNGKWENIPACMSAAAAAIFNKYGNYSRPKITFDDAKELSISQTVGLTGTAAENNVDILRLIDDVDITFEDEDEDESPQRVQTAEKVGGKVGTTSTANNAVGDEGPSDSETEMADEGETEMADEGETAMVDEGETAMAVDGETAMANNLDFDAAINVELGDDELEELSAMIFSETVGADGDDNAVDEQVQVPVGPSSSTKVAGADLKKLTANTNKDATDVAADGNIPTDGTVVVGGSPTSVRIRVLVGGAVKGQVRACATARRANESDDGDSDGDGSAISIDDVEKSRDTQLSFALLTFLASAGLDANGEAWALLSFTTVTMCVNHLGPPRLPSTRRALRAGGALGVACSATNVLAREMRDRCESAKYRVEEDPTMIERLRRWCRKQMSHPIADELYHSSVELKLAMTNVPTLWREATIDEEGDDDDTQSGSGFDRNPATATLGRANAERADDARNAARACVDAFHDASTATDETRHAEFAVSALNYVSMQSCGLHWFARFFLDAELDAVHALSRVRAYRCTAVEYAPAVVRVRRVWYLLFPRDGSCECHGADEDGGGWRAIAAWCVYVRRKLRDAPCRGINLQSVLDDIASSSSDGA</sequence>
<feature type="region of interest" description="Disordered" evidence="1">
    <location>
        <begin position="720"/>
        <end position="741"/>
    </location>
</feature>
<accession>A0AAE0EW23</accession>
<evidence type="ECO:0000313" key="2">
    <source>
        <dbReference type="EMBL" id="KAK3241045.1"/>
    </source>
</evidence>
<dbReference type="Proteomes" id="UP001190700">
    <property type="component" value="Unassembled WGS sequence"/>
</dbReference>
<feature type="compositionally biased region" description="Acidic residues" evidence="1">
    <location>
        <begin position="564"/>
        <end position="583"/>
    </location>
</feature>
<evidence type="ECO:0000256" key="1">
    <source>
        <dbReference type="SAM" id="MobiDB-lite"/>
    </source>
</evidence>
<evidence type="ECO:0000313" key="3">
    <source>
        <dbReference type="Proteomes" id="UP001190700"/>
    </source>
</evidence>
<feature type="region of interest" description="Disordered" evidence="1">
    <location>
        <begin position="879"/>
        <end position="901"/>
    </location>
</feature>
<feature type="region of interest" description="Disordered" evidence="1">
    <location>
        <begin position="529"/>
        <end position="583"/>
    </location>
</feature>
<dbReference type="AlphaFoldDB" id="A0AAE0EW23"/>
<keyword evidence="3" id="KW-1185">Reference proteome</keyword>
<comment type="caution">
    <text evidence="2">The sequence shown here is derived from an EMBL/GenBank/DDBJ whole genome shotgun (WGS) entry which is preliminary data.</text>
</comment>
<protein>
    <submittedName>
        <fullName evidence="2">Uncharacterized protein</fullName>
    </submittedName>
</protein>
<reference evidence="2 3" key="1">
    <citation type="journal article" date="2015" name="Genome Biol. Evol.">
        <title>Comparative Genomics of a Bacterivorous Green Alga Reveals Evolutionary Causalities and Consequences of Phago-Mixotrophic Mode of Nutrition.</title>
        <authorList>
            <person name="Burns J.A."/>
            <person name="Paasch A."/>
            <person name="Narechania A."/>
            <person name="Kim E."/>
        </authorList>
    </citation>
    <scope>NUCLEOTIDE SEQUENCE [LARGE SCALE GENOMIC DNA]</scope>
    <source>
        <strain evidence="2 3">PLY_AMNH</strain>
    </source>
</reference>
<gene>
    <name evidence="2" type="ORF">CYMTET_49136</name>
</gene>
<dbReference type="EMBL" id="LGRX02033487">
    <property type="protein sequence ID" value="KAK3241045.1"/>
    <property type="molecule type" value="Genomic_DNA"/>
</dbReference>
<name>A0AAE0EW23_9CHLO</name>
<organism evidence="2 3">
    <name type="scientific">Cymbomonas tetramitiformis</name>
    <dbReference type="NCBI Taxonomy" id="36881"/>
    <lineage>
        <taxon>Eukaryota</taxon>
        <taxon>Viridiplantae</taxon>
        <taxon>Chlorophyta</taxon>
        <taxon>Pyramimonadophyceae</taxon>
        <taxon>Pyramimonadales</taxon>
        <taxon>Pyramimonadaceae</taxon>
        <taxon>Cymbomonas</taxon>
    </lineage>
</organism>